<dbReference type="InterPro" id="IPR015797">
    <property type="entry name" value="NUDIX_hydrolase-like_dom_sf"/>
</dbReference>
<sequence>MLKPINEFPKDKKIAGIHSIPITDDGSVVFVWDINEETLTTVGGRLEDNEDLNTALDRETTEEAGLILDTYRIPIASWYWENTNTYTVFVIARIKEYVSLPVGFETSGRVVMNFETARHLITKLEGNSHRIELLNLAEQKSIEILNQVTNEQLYRLKEKEENRFLYPNLMNDRFRIIGRHTLIKDNYEDELIQIESLGPGYSGGYIYVSRNDIQKLKTSVGISGIS</sequence>
<proteinExistence type="predicted"/>
<dbReference type="STRING" id="1313296.SAMN05661091_2529"/>
<dbReference type="Gene3D" id="3.90.79.10">
    <property type="entry name" value="Nucleoside Triphosphate Pyrophosphohydrolase"/>
    <property type="match status" value="1"/>
</dbReference>
<dbReference type="PROSITE" id="PS00893">
    <property type="entry name" value="NUDIX_BOX"/>
    <property type="match status" value="1"/>
</dbReference>
<dbReference type="InterPro" id="IPR020084">
    <property type="entry name" value="NUDIX_hydrolase_CS"/>
</dbReference>
<gene>
    <name evidence="1" type="ORF">SAMN05661091_2529</name>
</gene>
<evidence type="ECO:0000313" key="2">
    <source>
        <dbReference type="Proteomes" id="UP000192940"/>
    </source>
</evidence>
<dbReference type="Proteomes" id="UP000192940">
    <property type="component" value="Chromosome I"/>
</dbReference>
<organism evidence="1 2">
    <name type="scientific">Paenibacillus uliginis N3/975</name>
    <dbReference type="NCBI Taxonomy" id="1313296"/>
    <lineage>
        <taxon>Bacteria</taxon>
        <taxon>Bacillati</taxon>
        <taxon>Bacillota</taxon>
        <taxon>Bacilli</taxon>
        <taxon>Bacillales</taxon>
        <taxon>Paenibacillaceae</taxon>
        <taxon>Paenibacillus</taxon>
    </lineage>
</organism>
<dbReference type="SUPFAM" id="SSF55811">
    <property type="entry name" value="Nudix"/>
    <property type="match status" value="1"/>
</dbReference>
<accession>A0A1X7HDC1</accession>
<dbReference type="AlphaFoldDB" id="A0A1X7HDC1"/>
<name>A0A1X7HDC1_9BACL</name>
<dbReference type="GO" id="GO:0016787">
    <property type="term" value="F:hydrolase activity"/>
    <property type="evidence" value="ECO:0007669"/>
    <property type="project" value="UniProtKB-KW"/>
</dbReference>
<keyword evidence="2" id="KW-1185">Reference proteome</keyword>
<dbReference type="EMBL" id="LT840184">
    <property type="protein sequence ID" value="SMF84146.1"/>
    <property type="molecule type" value="Genomic_DNA"/>
</dbReference>
<dbReference type="RefSeq" id="WP_208919474.1">
    <property type="nucleotide sequence ID" value="NZ_LT840184.1"/>
</dbReference>
<reference evidence="1 2" key="1">
    <citation type="submission" date="2017-04" db="EMBL/GenBank/DDBJ databases">
        <authorList>
            <person name="Afonso C.L."/>
            <person name="Miller P.J."/>
            <person name="Scott M.A."/>
            <person name="Spackman E."/>
            <person name="Goraichik I."/>
            <person name="Dimitrov K.M."/>
            <person name="Suarez D.L."/>
            <person name="Swayne D.E."/>
        </authorList>
    </citation>
    <scope>NUCLEOTIDE SEQUENCE [LARGE SCALE GENOMIC DNA]</scope>
    <source>
        <strain evidence="1 2">N3/975</strain>
    </source>
</reference>
<protein>
    <submittedName>
        <fullName evidence="1">Uncharacterized protein</fullName>
    </submittedName>
</protein>
<evidence type="ECO:0000313" key="1">
    <source>
        <dbReference type="EMBL" id="SMF84146.1"/>
    </source>
</evidence>